<protein>
    <submittedName>
        <fullName evidence="1">Spore coat protein</fullName>
    </submittedName>
</protein>
<dbReference type="AlphaFoldDB" id="A0A265NG38"/>
<keyword evidence="2" id="KW-1185">Reference proteome</keyword>
<evidence type="ECO:0000313" key="1">
    <source>
        <dbReference type="EMBL" id="OZU90246.1"/>
    </source>
</evidence>
<dbReference type="Proteomes" id="UP000216498">
    <property type="component" value="Unassembled WGS sequence"/>
</dbReference>
<evidence type="ECO:0000313" key="2">
    <source>
        <dbReference type="Proteomes" id="UP000216498"/>
    </source>
</evidence>
<dbReference type="InterPro" id="IPR018901">
    <property type="entry name" value="Spore_coat_CotE"/>
</dbReference>
<reference evidence="1 2" key="1">
    <citation type="submission" date="2017-08" db="EMBL/GenBank/DDBJ databases">
        <title>Virgibacillus indicus sp. nov. and Virgibacillus profoundi sp. nov, two moderately halophilic bacteria isolated from marine sediment by using the Microfluidic Streak Plate.</title>
        <authorList>
            <person name="Xu B."/>
            <person name="Hu B."/>
            <person name="Wang J."/>
            <person name="Zhu Y."/>
            <person name="Huang L."/>
            <person name="Du W."/>
            <person name="Huang Y."/>
        </authorList>
    </citation>
    <scope>NUCLEOTIDE SEQUENCE [LARGE SCALE GENOMIC DNA]</scope>
    <source>
        <strain evidence="1 2">IO3-P2-C2</strain>
    </source>
</reference>
<accession>A0A265NG38</accession>
<dbReference type="EMBL" id="NPMS01000001">
    <property type="protein sequence ID" value="OZU90246.1"/>
    <property type="molecule type" value="Genomic_DNA"/>
</dbReference>
<sequence>MTFLDKDYREIITKAVIGKGRKFTQESHSISPSHRPTSILGCWVINHLYNAKKKSDDAVEINGSYDINIWYSYNDNTKTEVVTERVNYTDVVPLSVKDDNCINDEYDVIAKVMQQPNCLECKISNKGHKIIVEIEREFIVQVIGETRLSVKVNPRWENHDDDDDSWGFEVTDDELDDVKPDFLGKKD</sequence>
<proteinExistence type="predicted"/>
<gene>
    <name evidence="1" type="ORF">CIL03_03625</name>
</gene>
<name>A0A265NG38_9BACI</name>
<dbReference type="Pfam" id="PF10628">
    <property type="entry name" value="CotE"/>
    <property type="match status" value="1"/>
</dbReference>
<dbReference type="OrthoDB" id="2374983at2"/>
<keyword evidence="1" id="KW-0167">Capsid protein</keyword>
<dbReference type="RefSeq" id="WP_094883843.1">
    <property type="nucleotide sequence ID" value="NZ_NPMS01000001.1"/>
</dbReference>
<organism evidence="1 2">
    <name type="scientific">Virgibacillus indicus</name>
    <dbReference type="NCBI Taxonomy" id="2024554"/>
    <lineage>
        <taxon>Bacteria</taxon>
        <taxon>Bacillati</taxon>
        <taxon>Bacillota</taxon>
        <taxon>Bacilli</taxon>
        <taxon>Bacillales</taxon>
        <taxon>Bacillaceae</taxon>
        <taxon>Virgibacillus</taxon>
    </lineage>
</organism>
<keyword evidence="1" id="KW-0946">Virion</keyword>
<comment type="caution">
    <text evidence="1">The sequence shown here is derived from an EMBL/GenBank/DDBJ whole genome shotgun (WGS) entry which is preliminary data.</text>
</comment>